<dbReference type="PANTHER" id="PTHR46825:SF9">
    <property type="entry name" value="BETA-LACTAMASE-RELATED DOMAIN-CONTAINING PROTEIN"/>
    <property type="match status" value="1"/>
</dbReference>
<dbReference type="RefSeq" id="WP_184933856.1">
    <property type="nucleotide sequence ID" value="NZ_JACHJV010000001.1"/>
</dbReference>
<proteinExistence type="predicted"/>
<name>A0A7W7QXV9_KITKI</name>
<evidence type="ECO:0000313" key="2">
    <source>
        <dbReference type="EMBL" id="MBB4921544.1"/>
    </source>
</evidence>
<sequence>MSATADPTPAPTRDADHWTYRLAELTVRHSVPGATLGIWHRGRLIEAAAGLANADERIEATPDTVWQIGSISKVYTTTVAMTLVDEGVLDLDAPVLELLPELRVVSEELTLNLTLRHILTHTSGIDGDVFVDTGRGDDCLERFAALLAEVDAIHPLGATFSYCNAGFSLLGYVLERVTGLPWDELMRRRLYEPLGLTRTATLPEEVLRFRAAAGHLGTPARVAPQWMLMRNAGPAGLICSTARDLLTFARLHLDGGVADEGGRLLSAQSAEAMRTRQVELPDRYTFGDAWGLGWMLEEWDGRWLYGHDGSTIGQDAFLRVLPDEELAVCLLTNGGSSRGLYRDLYREVFAELAGLAMPAPIAPADHPVATDPADIVGVYERTSMRTEVFQRDGELIVRTRFSGELAKLVEKVEQEWVMHPLAPGSYVIDRDGKGSWSALVFYTLPDGSRYLHYGVRTNPKVG</sequence>
<organism evidence="2 3">
    <name type="scientific">Kitasatospora kifunensis</name>
    <name type="common">Streptomyces kifunensis</name>
    <dbReference type="NCBI Taxonomy" id="58351"/>
    <lineage>
        <taxon>Bacteria</taxon>
        <taxon>Bacillati</taxon>
        <taxon>Actinomycetota</taxon>
        <taxon>Actinomycetes</taxon>
        <taxon>Kitasatosporales</taxon>
        <taxon>Streptomycetaceae</taxon>
        <taxon>Kitasatospora</taxon>
    </lineage>
</organism>
<dbReference type="Pfam" id="PF00144">
    <property type="entry name" value="Beta-lactamase"/>
    <property type="match status" value="1"/>
</dbReference>
<accession>A0A7W7QXV9</accession>
<dbReference type="PANTHER" id="PTHR46825">
    <property type="entry name" value="D-ALANYL-D-ALANINE-CARBOXYPEPTIDASE/ENDOPEPTIDASE AMPH"/>
    <property type="match status" value="1"/>
</dbReference>
<keyword evidence="3" id="KW-1185">Reference proteome</keyword>
<evidence type="ECO:0000259" key="1">
    <source>
        <dbReference type="Pfam" id="PF00144"/>
    </source>
</evidence>
<dbReference type="InterPro" id="IPR012338">
    <property type="entry name" value="Beta-lactam/transpept-like"/>
</dbReference>
<dbReference type="SUPFAM" id="SSF56601">
    <property type="entry name" value="beta-lactamase/transpeptidase-like"/>
    <property type="match status" value="1"/>
</dbReference>
<dbReference type="InterPro" id="IPR001466">
    <property type="entry name" value="Beta-lactam-related"/>
</dbReference>
<dbReference type="EMBL" id="JACHJV010000001">
    <property type="protein sequence ID" value="MBB4921544.1"/>
    <property type="molecule type" value="Genomic_DNA"/>
</dbReference>
<gene>
    <name evidence="2" type="ORF">FHR34_000537</name>
</gene>
<evidence type="ECO:0000313" key="3">
    <source>
        <dbReference type="Proteomes" id="UP000540506"/>
    </source>
</evidence>
<dbReference type="InterPro" id="IPR050491">
    <property type="entry name" value="AmpC-like"/>
</dbReference>
<comment type="caution">
    <text evidence="2">The sequence shown here is derived from an EMBL/GenBank/DDBJ whole genome shotgun (WGS) entry which is preliminary data.</text>
</comment>
<dbReference type="Proteomes" id="UP000540506">
    <property type="component" value="Unassembled WGS sequence"/>
</dbReference>
<feature type="domain" description="Beta-lactamase-related" evidence="1">
    <location>
        <begin position="24"/>
        <end position="338"/>
    </location>
</feature>
<dbReference type="Gene3D" id="3.40.710.10">
    <property type="entry name" value="DD-peptidase/beta-lactamase superfamily"/>
    <property type="match status" value="1"/>
</dbReference>
<protein>
    <submittedName>
        <fullName evidence="2">CubicO group peptidase (Beta-lactamase class C family)</fullName>
    </submittedName>
</protein>
<reference evidence="2 3" key="1">
    <citation type="submission" date="2020-08" db="EMBL/GenBank/DDBJ databases">
        <title>Sequencing the genomes of 1000 actinobacteria strains.</title>
        <authorList>
            <person name="Klenk H.-P."/>
        </authorList>
    </citation>
    <scope>NUCLEOTIDE SEQUENCE [LARGE SCALE GENOMIC DNA]</scope>
    <source>
        <strain evidence="2 3">DSM 41654</strain>
    </source>
</reference>
<dbReference type="AlphaFoldDB" id="A0A7W7QXV9"/>